<dbReference type="InterPro" id="IPR026904">
    <property type="entry name" value="MnmG_C"/>
</dbReference>
<dbReference type="FunFam" id="1.10.10.1800:FF:000001">
    <property type="entry name" value="tRNA uridine 5-carboxymethylaminomethyl modification enzyme MnmG"/>
    <property type="match status" value="1"/>
</dbReference>
<dbReference type="Proteomes" id="UP000316905">
    <property type="component" value="Unassembled WGS sequence"/>
</dbReference>
<evidence type="ECO:0000256" key="11">
    <source>
        <dbReference type="ARBA" id="ARBA00031800"/>
    </source>
</evidence>
<dbReference type="InterPro" id="IPR036188">
    <property type="entry name" value="FAD/NAD-bd_sf"/>
</dbReference>
<dbReference type="PANTHER" id="PTHR11806">
    <property type="entry name" value="GLUCOSE INHIBITED DIVISION PROTEIN A"/>
    <property type="match status" value="1"/>
</dbReference>
<dbReference type="GO" id="GO:0002098">
    <property type="term" value="P:tRNA wobble uridine modification"/>
    <property type="evidence" value="ECO:0007669"/>
    <property type="project" value="InterPro"/>
</dbReference>
<keyword evidence="9 12" id="KW-0520">NAD</keyword>
<evidence type="ECO:0000256" key="1">
    <source>
        <dbReference type="ARBA" id="ARBA00001974"/>
    </source>
</evidence>
<evidence type="ECO:0000256" key="2">
    <source>
        <dbReference type="ARBA" id="ARBA00003717"/>
    </source>
</evidence>
<dbReference type="Pfam" id="PF21680">
    <property type="entry name" value="GIDA_C_1st"/>
    <property type="match status" value="1"/>
</dbReference>
<keyword evidence="7 12" id="KW-0819">tRNA processing</keyword>
<evidence type="ECO:0000256" key="6">
    <source>
        <dbReference type="ARBA" id="ARBA00022630"/>
    </source>
</evidence>
<dbReference type="SMART" id="SM01228">
    <property type="entry name" value="GIDA_assoc_3"/>
    <property type="match status" value="1"/>
</dbReference>
<comment type="similarity">
    <text evidence="3 12">Belongs to the MnmG family.</text>
</comment>
<dbReference type="FunFam" id="3.50.50.60:FF:000002">
    <property type="entry name" value="tRNA uridine 5-carboxymethylaminomethyl modification enzyme MnmG"/>
    <property type="match status" value="1"/>
</dbReference>
<dbReference type="FunFam" id="1.10.150.570:FF:000001">
    <property type="entry name" value="tRNA uridine 5-carboxymethylaminomethyl modification enzyme MnmG"/>
    <property type="match status" value="1"/>
</dbReference>
<sequence length="631" mass="69984">MVDFPSRFDVIVVGGGHAGTEAALAAARMGVKTLLLTHNVETLGQMSCNPAIGGIGKSHLVKEIDALGGAMAQATDKAGIQFRILNSRKGPAVRATRAQADRILYKAAVRYTLENQPNLWIFQQSCDDLLVEQDQVKGVVTQMGLRFHADNVVLTTGTFLGGLIHIGLQNYSGGRAGDPPANALSKRLREQPLRVSRLKTGTPPRIDGRTVDFSVMTEQPGDTPLPVMSFMGSVDEHPQQVSCWITHTNARTHDIIRNNLDRSPMYSGVIEGVGPRYCPSIEDKIHRFADKDSHQVFLEPEGLTTHELYPNGISTSLPFDVQLELVRSMRGMENAHILRPGYAIEYDFFDPRDLKYSLETKVISGLFFAGQINGTTGYEEAGAQGLLAGANAALRAQGKESWCPRRDEAYLGVLVDDLITLGTQEPYRMFTSRAEYRLILREDNADLRLTEKGRELGLVDDTRWQAFCLKRERIVQEEQRLKSTWVRPGTPQGDAIAERFGTPLTHEYSLQSLLSRPEIDYVSLIEVTGGVIEDPQVAEQVEIKTKYAGYIERQQDEIERLRNSESIRLPADLDYAVISGLSKEIQHKLTQSRPETLGQASRIPGVTPAAISLLMIHLKKRSAGRQLEQMA</sequence>
<dbReference type="Pfam" id="PF01134">
    <property type="entry name" value="GIDA"/>
    <property type="match status" value="1"/>
</dbReference>
<dbReference type="HAMAP" id="MF_00129">
    <property type="entry name" value="MnmG_GidA"/>
    <property type="match status" value="1"/>
</dbReference>
<dbReference type="GO" id="GO:0050660">
    <property type="term" value="F:flavin adenine dinucleotide binding"/>
    <property type="evidence" value="ECO:0007669"/>
    <property type="project" value="UniProtKB-UniRule"/>
</dbReference>
<keyword evidence="15" id="KW-1185">Reference proteome</keyword>
<dbReference type="GO" id="GO:0030488">
    <property type="term" value="P:tRNA methylation"/>
    <property type="evidence" value="ECO:0007669"/>
    <property type="project" value="TreeGrafter"/>
</dbReference>
<evidence type="ECO:0000256" key="12">
    <source>
        <dbReference type="HAMAP-Rule" id="MF_00129"/>
    </source>
</evidence>
<dbReference type="InterPro" id="IPR004416">
    <property type="entry name" value="MnmG"/>
</dbReference>
<evidence type="ECO:0000259" key="13">
    <source>
        <dbReference type="SMART" id="SM01228"/>
    </source>
</evidence>
<evidence type="ECO:0000256" key="8">
    <source>
        <dbReference type="ARBA" id="ARBA00022827"/>
    </source>
</evidence>
<dbReference type="Gene3D" id="1.10.150.570">
    <property type="entry name" value="GidA associated domain, C-terminal subdomain"/>
    <property type="match status" value="1"/>
</dbReference>
<dbReference type="SUPFAM" id="SSF51905">
    <property type="entry name" value="FAD/NAD(P)-binding domain"/>
    <property type="match status" value="1"/>
</dbReference>
<evidence type="ECO:0000313" key="15">
    <source>
        <dbReference type="Proteomes" id="UP000316905"/>
    </source>
</evidence>
<evidence type="ECO:0000256" key="7">
    <source>
        <dbReference type="ARBA" id="ARBA00022694"/>
    </source>
</evidence>
<dbReference type="InterPro" id="IPR047001">
    <property type="entry name" value="MnmG_C_subdom"/>
</dbReference>
<comment type="subunit">
    <text evidence="10 12">Homodimer. Heterotetramer of two MnmE and two MnmG subunits.</text>
</comment>
<dbReference type="InterPro" id="IPR040131">
    <property type="entry name" value="MnmG_N"/>
</dbReference>
<comment type="caution">
    <text evidence="14">The sequence shown here is derived from an EMBL/GenBank/DDBJ whole genome shotgun (WGS) entry which is preliminary data.</text>
</comment>
<comment type="subcellular location">
    <subcellularLocation>
        <location evidence="12">Cytoplasm</location>
    </subcellularLocation>
</comment>
<dbReference type="AlphaFoldDB" id="A0A562QLL9"/>
<name>A0A562QLL9_9PSED</name>
<evidence type="ECO:0000313" key="14">
    <source>
        <dbReference type="EMBL" id="TWI57678.1"/>
    </source>
</evidence>
<keyword evidence="5 12" id="KW-0963">Cytoplasm</keyword>
<feature type="binding site" evidence="12">
    <location>
        <begin position="274"/>
        <end position="288"/>
    </location>
    <ligand>
        <name>NAD(+)</name>
        <dbReference type="ChEBI" id="CHEBI:57540"/>
    </ligand>
</feature>
<feature type="binding site" evidence="12">
    <location>
        <begin position="14"/>
        <end position="19"/>
    </location>
    <ligand>
        <name>FAD</name>
        <dbReference type="ChEBI" id="CHEBI:57692"/>
    </ligand>
</feature>
<dbReference type="FunFam" id="3.50.50.60:FF:000010">
    <property type="entry name" value="tRNA uridine 5-carboxymethylaminomethyl modification enzyme MnmG"/>
    <property type="match status" value="1"/>
</dbReference>
<organism evidence="14 15">
    <name type="scientific">Pseudomonas duriflava</name>
    <dbReference type="NCBI Taxonomy" id="459528"/>
    <lineage>
        <taxon>Bacteria</taxon>
        <taxon>Pseudomonadati</taxon>
        <taxon>Pseudomonadota</taxon>
        <taxon>Gammaproteobacteria</taxon>
        <taxon>Pseudomonadales</taxon>
        <taxon>Pseudomonadaceae</taxon>
        <taxon>Pseudomonas</taxon>
    </lineage>
</organism>
<dbReference type="InterPro" id="IPR049312">
    <property type="entry name" value="GIDA_C_N"/>
</dbReference>
<dbReference type="EMBL" id="VLKY01000002">
    <property type="protein sequence ID" value="TWI57678.1"/>
    <property type="molecule type" value="Genomic_DNA"/>
</dbReference>
<dbReference type="InterPro" id="IPR020595">
    <property type="entry name" value="MnmG-rel_CS"/>
</dbReference>
<proteinExistence type="inferred from homology"/>
<comment type="cofactor">
    <cofactor evidence="1 12">
        <name>FAD</name>
        <dbReference type="ChEBI" id="CHEBI:57692"/>
    </cofactor>
</comment>
<comment type="function">
    <text evidence="2 12">NAD-binding protein involved in the addition of a carboxymethylaminomethyl (cmnm) group at the wobble position (U34) of certain tRNAs, forming tRNA-cmnm(5)s(2)U34.</text>
</comment>
<evidence type="ECO:0000256" key="4">
    <source>
        <dbReference type="ARBA" id="ARBA00020461"/>
    </source>
</evidence>
<dbReference type="GO" id="GO:0005829">
    <property type="term" value="C:cytosol"/>
    <property type="evidence" value="ECO:0007669"/>
    <property type="project" value="TreeGrafter"/>
</dbReference>
<comment type="caution">
    <text evidence="12">Lacks conserved residue(s) required for the propagation of feature annotation.</text>
</comment>
<dbReference type="InterPro" id="IPR002218">
    <property type="entry name" value="MnmG-rel"/>
</dbReference>
<evidence type="ECO:0000256" key="10">
    <source>
        <dbReference type="ARBA" id="ARBA00025948"/>
    </source>
</evidence>
<dbReference type="Gene3D" id="3.50.50.60">
    <property type="entry name" value="FAD/NAD(P)-binding domain"/>
    <property type="match status" value="2"/>
</dbReference>
<evidence type="ECO:0000256" key="9">
    <source>
        <dbReference type="ARBA" id="ARBA00023027"/>
    </source>
</evidence>
<dbReference type="PANTHER" id="PTHR11806:SF0">
    <property type="entry name" value="PROTEIN MTO1 HOMOLOG, MITOCHONDRIAL"/>
    <property type="match status" value="1"/>
</dbReference>
<evidence type="ECO:0000256" key="5">
    <source>
        <dbReference type="ARBA" id="ARBA00022490"/>
    </source>
</evidence>
<dbReference type="PROSITE" id="PS01280">
    <property type="entry name" value="GIDA_1"/>
    <property type="match status" value="1"/>
</dbReference>
<keyword evidence="6 12" id="KW-0285">Flavoprotein</keyword>
<dbReference type="PROSITE" id="PS01281">
    <property type="entry name" value="GIDA_2"/>
    <property type="match status" value="1"/>
</dbReference>
<dbReference type="Pfam" id="PF13932">
    <property type="entry name" value="SAM_GIDA_C"/>
    <property type="match status" value="1"/>
</dbReference>
<dbReference type="NCBIfam" id="TIGR00136">
    <property type="entry name" value="mnmG_gidA"/>
    <property type="match status" value="1"/>
</dbReference>
<keyword evidence="8 12" id="KW-0274">FAD</keyword>
<protein>
    <recommendedName>
        <fullName evidence="4 12">tRNA uridine 5-carboxymethylaminomethyl modification enzyme MnmG</fullName>
    </recommendedName>
    <alternativeName>
        <fullName evidence="11 12">Glucose-inhibited division protein A</fullName>
    </alternativeName>
</protein>
<dbReference type="Gene3D" id="1.10.10.1800">
    <property type="entry name" value="tRNA uridine 5-carboxymethylaminomethyl modification enzyme MnmG/GidA"/>
    <property type="match status" value="1"/>
</dbReference>
<accession>A0A562QLL9</accession>
<feature type="domain" description="tRNA uridine 5-carboxymethylaminomethyl modification enzyme C-terminal subdomain" evidence="13">
    <location>
        <begin position="545"/>
        <end position="616"/>
    </location>
</feature>
<reference evidence="14 15" key="1">
    <citation type="journal article" date="2015" name="Stand. Genomic Sci.">
        <title>Genomic Encyclopedia of Bacterial and Archaeal Type Strains, Phase III: the genomes of soil and plant-associated and newly described type strains.</title>
        <authorList>
            <person name="Whitman W.B."/>
            <person name="Woyke T."/>
            <person name="Klenk H.P."/>
            <person name="Zhou Y."/>
            <person name="Lilburn T.G."/>
            <person name="Beck B.J."/>
            <person name="De Vos P."/>
            <person name="Vandamme P."/>
            <person name="Eisen J.A."/>
            <person name="Garrity G."/>
            <person name="Hugenholtz P."/>
            <person name="Kyrpides N.C."/>
        </authorList>
    </citation>
    <scope>NUCLEOTIDE SEQUENCE [LARGE SCALE GENOMIC DNA]</scope>
    <source>
        <strain evidence="14 15">CGMCC 1.6858</strain>
    </source>
</reference>
<gene>
    <name evidence="12" type="primary">mnmG</name>
    <name evidence="12" type="synonym">gidA</name>
    <name evidence="14" type="ORF">IQ22_00895</name>
</gene>
<dbReference type="InterPro" id="IPR044920">
    <property type="entry name" value="MnmG_C_subdom_sf"/>
</dbReference>
<evidence type="ECO:0000256" key="3">
    <source>
        <dbReference type="ARBA" id="ARBA00007653"/>
    </source>
</evidence>